<evidence type="ECO:0000313" key="3">
    <source>
        <dbReference type="Proteomes" id="UP000516018"/>
    </source>
</evidence>
<dbReference type="AlphaFoldDB" id="A0A7H0FZN9"/>
<dbReference type="Gene3D" id="1.20.120.740">
    <property type="entry name" value="YgfB uncharacterised protein family UPF0149, PF03695"/>
    <property type="match status" value="1"/>
</dbReference>
<gene>
    <name evidence="2" type="ORF">H8B22_04620</name>
</gene>
<keyword evidence="3" id="KW-1185">Reference proteome</keyword>
<dbReference type="Proteomes" id="UP000516018">
    <property type="component" value="Chromosome"/>
</dbReference>
<dbReference type="NCBIfam" id="NF003405">
    <property type="entry name" value="PRK04758.1"/>
    <property type="match status" value="1"/>
</dbReference>
<organism evidence="2 3">
    <name type="scientific">Agrilutibacter terrestris</name>
    <dbReference type="NCBI Taxonomy" id="2865112"/>
    <lineage>
        <taxon>Bacteria</taxon>
        <taxon>Pseudomonadati</taxon>
        <taxon>Pseudomonadota</taxon>
        <taxon>Gammaproteobacteria</taxon>
        <taxon>Lysobacterales</taxon>
        <taxon>Lysobacteraceae</taxon>
        <taxon>Agrilutibacter</taxon>
    </lineage>
</organism>
<evidence type="ECO:0000256" key="1">
    <source>
        <dbReference type="ARBA" id="ARBA00038308"/>
    </source>
</evidence>
<sequence>MPPDGCRQPRVCRYTADFPRVIANTFHVSSRNAPDLPAAAALDAEIRALALATTSAELHGSLCGWLAGGGATTPDWLGRVLADPALPAVAEGSALDELCKASAAQLADRSFEFELLLPDADAPLMERSGALFDWCRGFLGGFGLAAGAAPALSEDSQEALADLAKLAAAQPQDDGDEEDEEALVELEEFVRVAALLLHGDCVMAAQHRQRFN</sequence>
<protein>
    <submittedName>
        <fullName evidence="2">UPF0149 family protein</fullName>
    </submittedName>
</protein>
<dbReference type="PANTHER" id="PTHR37528">
    <property type="entry name" value="UPF0149 PROTEIN YGFB"/>
    <property type="match status" value="1"/>
</dbReference>
<dbReference type="KEGG" id="lsx:H8B22_04620"/>
<name>A0A7H0FZN9_9GAMM</name>
<dbReference type="PANTHER" id="PTHR37528:SF1">
    <property type="entry name" value="UPF0149 PROTEIN YGFB"/>
    <property type="match status" value="1"/>
</dbReference>
<dbReference type="EMBL" id="CP060820">
    <property type="protein sequence ID" value="QNP41505.1"/>
    <property type="molecule type" value="Genomic_DNA"/>
</dbReference>
<dbReference type="GO" id="GO:0005829">
    <property type="term" value="C:cytosol"/>
    <property type="evidence" value="ECO:0007669"/>
    <property type="project" value="TreeGrafter"/>
</dbReference>
<accession>A0A7H0FZN9</accession>
<proteinExistence type="inferred from homology"/>
<dbReference type="InterPro" id="IPR011978">
    <property type="entry name" value="YgfB-like"/>
</dbReference>
<dbReference type="SUPFAM" id="SSF101327">
    <property type="entry name" value="YgfB-like"/>
    <property type="match status" value="1"/>
</dbReference>
<dbReference type="InterPro" id="IPR036255">
    <property type="entry name" value="YgfB-like_sf"/>
</dbReference>
<reference evidence="2 3" key="1">
    <citation type="submission" date="2020-08" db="EMBL/GenBank/DDBJ databases">
        <title>Lysobacter sp. II4 sp. nov., isolated from soil.</title>
        <authorList>
            <person name="Woo C.Y."/>
            <person name="Kim J."/>
        </authorList>
    </citation>
    <scope>NUCLEOTIDE SEQUENCE [LARGE SCALE GENOMIC DNA]</scope>
    <source>
        <strain evidence="2 3">II4</strain>
    </source>
</reference>
<dbReference type="Pfam" id="PF03695">
    <property type="entry name" value="UPF0149"/>
    <property type="match status" value="1"/>
</dbReference>
<evidence type="ECO:0000313" key="2">
    <source>
        <dbReference type="EMBL" id="QNP41505.1"/>
    </source>
</evidence>
<comment type="similarity">
    <text evidence="1">Belongs to the UPF0149 family.</text>
</comment>